<sequence>MKTMPSPLPSSLLLPGEIENENSVEKEVGFFASRNLNGSVRMRSPVLEVDGRVSSTQGGPLSTLINQASPKRAVSESKLGLFGRVRVNEREEEGFEIRNRA</sequence>
<dbReference type="Gramene" id="Jr12_23930_p2">
    <property type="protein sequence ID" value="cds.Jr12_23930_p2"/>
    <property type="gene ID" value="Jr12_23930"/>
</dbReference>
<dbReference type="Proteomes" id="UP000619265">
    <property type="component" value="Unassembled WGS sequence"/>
</dbReference>
<accession>A0A833U9X1</accession>
<proteinExistence type="predicted"/>
<reference evidence="1" key="2">
    <citation type="submission" date="2020-03" db="EMBL/GenBank/DDBJ databases">
        <title>Walnut 2.0.</title>
        <authorList>
            <person name="Marrano A."/>
            <person name="Britton M."/>
            <person name="Zimin A.V."/>
            <person name="Zaini P.A."/>
            <person name="Workman R."/>
            <person name="Puiu D."/>
            <person name="Bianco L."/>
            <person name="Allen B.J."/>
            <person name="Troggio M."/>
            <person name="Leslie C.A."/>
            <person name="Timp W."/>
            <person name="Dendekar A."/>
            <person name="Salzberg S.L."/>
            <person name="Neale D.B."/>
        </authorList>
    </citation>
    <scope>NUCLEOTIDE SEQUENCE</scope>
    <source>
        <tissue evidence="1">Leaves</tissue>
    </source>
</reference>
<comment type="caution">
    <text evidence="1">The sequence shown here is derived from an EMBL/GenBank/DDBJ whole genome shotgun (WGS) entry which is preliminary data.</text>
</comment>
<evidence type="ECO:0000313" key="1">
    <source>
        <dbReference type="EMBL" id="KAF5453627.1"/>
    </source>
</evidence>
<name>A0A833U9X1_JUGRE</name>
<organism evidence="1 2">
    <name type="scientific">Juglans regia</name>
    <name type="common">English walnut</name>
    <dbReference type="NCBI Taxonomy" id="51240"/>
    <lineage>
        <taxon>Eukaryota</taxon>
        <taxon>Viridiplantae</taxon>
        <taxon>Streptophyta</taxon>
        <taxon>Embryophyta</taxon>
        <taxon>Tracheophyta</taxon>
        <taxon>Spermatophyta</taxon>
        <taxon>Magnoliopsida</taxon>
        <taxon>eudicotyledons</taxon>
        <taxon>Gunneridae</taxon>
        <taxon>Pentapetalae</taxon>
        <taxon>rosids</taxon>
        <taxon>fabids</taxon>
        <taxon>Fagales</taxon>
        <taxon>Juglandaceae</taxon>
        <taxon>Juglans</taxon>
    </lineage>
</organism>
<dbReference type="EMBL" id="LIHL02000012">
    <property type="protein sequence ID" value="KAF5453627.1"/>
    <property type="molecule type" value="Genomic_DNA"/>
</dbReference>
<evidence type="ECO:0000313" key="2">
    <source>
        <dbReference type="Proteomes" id="UP000619265"/>
    </source>
</evidence>
<reference evidence="1" key="1">
    <citation type="submission" date="2015-10" db="EMBL/GenBank/DDBJ databases">
        <authorList>
            <person name="Martinez-Garcia P.J."/>
            <person name="Crepeau M.W."/>
            <person name="Puiu D."/>
            <person name="Gonzalez-Ibeas D."/>
            <person name="Whalen J."/>
            <person name="Stevens K."/>
            <person name="Paul R."/>
            <person name="Butterfield T."/>
            <person name="Britton M."/>
            <person name="Reagan R."/>
            <person name="Chakraborty S."/>
            <person name="Walawage S.L."/>
            <person name="Vasquez-Gross H.A."/>
            <person name="Cardeno C."/>
            <person name="Famula R."/>
            <person name="Pratt K."/>
            <person name="Kuruganti S."/>
            <person name="Aradhya M.K."/>
            <person name="Leslie C.A."/>
            <person name="Dandekar A.M."/>
            <person name="Salzberg S.L."/>
            <person name="Wegrzyn J.L."/>
            <person name="Langley C.H."/>
            <person name="Neale D.B."/>
        </authorList>
    </citation>
    <scope>NUCLEOTIDE SEQUENCE</scope>
    <source>
        <tissue evidence="1">Leaves</tissue>
    </source>
</reference>
<gene>
    <name evidence="1" type="ORF">F2P56_028519</name>
</gene>
<dbReference type="AlphaFoldDB" id="A0A833U9X1"/>
<protein>
    <submittedName>
        <fullName evidence="1">Uncharacterized protein</fullName>
    </submittedName>
</protein>